<feature type="transmembrane region" description="Helical" evidence="1">
    <location>
        <begin position="21"/>
        <end position="41"/>
    </location>
</feature>
<keyword evidence="3" id="KW-1185">Reference proteome</keyword>
<reference evidence="2 3" key="1">
    <citation type="submission" date="2024-01" db="EMBL/GenBank/DDBJ databases">
        <title>The genomes of 5 underutilized Papilionoideae crops provide insights into root nodulation and disease resistanc.</title>
        <authorList>
            <person name="Jiang F."/>
        </authorList>
    </citation>
    <scope>NUCLEOTIDE SEQUENCE [LARGE SCALE GENOMIC DNA]</scope>
    <source>
        <strain evidence="2">JINMINGXINNONG_FW02</strain>
        <tissue evidence="2">Leaves</tissue>
    </source>
</reference>
<keyword evidence="1" id="KW-1133">Transmembrane helix</keyword>
<comment type="caution">
    <text evidence="2">The sequence shown here is derived from an EMBL/GenBank/DDBJ whole genome shotgun (WGS) entry which is preliminary data.</text>
</comment>
<protein>
    <submittedName>
        <fullName evidence="2">Uncharacterized protein</fullName>
    </submittedName>
</protein>
<sequence>MCYDRFGKRYQILMAANITDILTVPSAYPLTFTCLCLTYFFDPNREGPFLQLQTLKWIFVESNEWRILIGSARS</sequence>
<evidence type="ECO:0000256" key="1">
    <source>
        <dbReference type="SAM" id="Phobius"/>
    </source>
</evidence>
<evidence type="ECO:0000313" key="3">
    <source>
        <dbReference type="Proteomes" id="UP001374584"/>
    </source>
</evidence>
<keyword evidence="1" id="KW-0472">Membrane</keyword>
<dbReference type="AlphaFoldDB" id="A0AAN9LKU5"/>
<keyword evidence="1" id="KW-0812">Transmembrane</keyword>
<evidence type="ECO:0000313" key="2">
    <source>
        <dbReference type="EMBL" id="KAK7336007.1"/>
    </source>
</evidence>
<name>A0AAN9LKU5_PHACN</name>
<organism evidence="2 3">
    <name type="scientific">Phaseolus coccineus</name>
    <name type="common">Scarlet runner bean</name>
    <name type="synonym">Phaseolus multiflorus</name>
    <dbReference type="NCBI Taxonomy" id="3886"/>
    <lineage>
        <taxon>Eukaryota</taxon>
        <taxon>Viridiplantae</taxon>
        <taxon>Streptophyta</taxon>
        <taxon>Embryophyta</taxon>
        <taxon>Tracheophyta</taxon>
        <taxon>Spermatophyta</taxon>
        <taxon>Magnoliopsida</taxon>
        <taxon>eudicotyledons</taxon>
        <taxon>Gunneridae</taxon>
        <taxon>Pentapetalae</taxon>
        <taxon>rosids</taxon>
        <taxon>fabids</taxon>
        <taxon>Fabales</taxon>
        <taxon>Fabaceae</taxon>
        <taxon>Papilionoideae</taxon>
        <taxon>50 kb inversion clade</taxon>
        <taxon>NPAAA clade</taxon>
        <taxon>indigoferoid/millettioid clade</taxon>
        <taxon>Phaseoleae</taxon>
        <taxon>Phaseolus</taxon>
    </lineage>
</organism>
<gene>
    <name evidence="2" type="ORF">VNO80_28200</name>
</gene>
<accession>A0AAN9LKU5</accession>
<dbReference type="Proteomes" id="UP001374584">
    <property type="component" value="Unassembled WGS sequence"/>
</dbReference>
<proteinExistence type="predicted"/>
<dbReference type="EMBL" id="JAYMYR010000010">
    <property type="protein sequence ID" value="KAK7336007.1"/>
    <property type="molecule type" value="Genomic_DNA"/>
</dbReference>